<dbReference type="STRING" id="75922.BST47_16735"/>
<dbReference type="RefSeq" id="WP_083126658.1">
    <property type="nucleotide sequence ID" value="NZ_MVIM01000008.1"/>
</dbReference>
<proteinExistence type="predicted"/>
<evidence type="ECO:0000313" key="2">
    <source>
        <dbReference type="Proteomes" id="UP000192411"/>
    </source>
</evidence>
<organism evidence="1 2">
    <name type="scientific">Mycolicibacterium tusciae</name>
    <dbReference type="NCBI Taxonomy" id="75922"/>
    <lineage>
        <taxon>Bacteria</taxon>
        <taxon>Bacillati</taxon>
        <taxon>Actinomycetota</taxon>
        <taxon>Actinomycetes</taxon>
        <taxon>Mycobacteriales</taxon>
        <taxon>Mycobacteriaceae</taxon>
        <taxon>Mycolicibacterium</taxon>
    </lineage>
</organism>
<protein>
    <recommendedName>
        <fullName evidence="3">AbiEi antitoxin C-terminal domain-containing protein</fullName>
    </recommendedName>
</protein>
<gene>
    <name evidence="1" type="ORF">BST47_16735</name>
</gene>
<evidence type="ECO:0000313" key="1">
    <source>
        <dbReference type="EMBL" id="ORB64235.1"/>
    </source>
</evidence>
<dbReference type="EMBL" id="MVIM01000008">
    <property type="protein sequence ID" value="ORB64235.1"/>
    <property type="molecule type" value="Genomic_DNA"/>
</dbReference>
<dbReference type="OrthoDB" id="3173471at2"/>
<sequence>MGDVLIGTEAVARGTVTRHELARWYRRLYPNVHAPRWHDVSLADRAKGAWLWSKRNGIVTGVAASALHGADWVDADVPIELVHNSARPPKGIVTRNERILHDEITCVGGLPVATPARTAFDLGRYHERRKAMARMDSLMHARPFSTEDVLFLAKRYRGARGVQLLKDALPFVDGGAASPRETWLRLVYIDAGLPLPTTQIPIFDESGKLLRTVDMGWEEFKVLSEYDGDQHRTDRQQYVKDMRVIPKIESLGWIVLRVIKEDRRRDVVRAARAALVSRGWRP</sequence>
<name>A0A1X0JNU0_9MYCO</name>
<evidence type="ECO:0008006" key="3">
    <source>
        <dbReference type="Google" id="ProtNLM"/>
    </source>
</evidence>
<dbReference type="AlphaFoldDB" id="A0A1X0JNU0"/>
<accession>A0A1X0JNU0</accession>
<dbReference type="Proteomes" id="UP000192411">
    <property type="component" value="Unassembled WGS sequence"/>
</dbReference>
<keyword evidence="2" id="KW-1185">Reference proteome</keyword>
<comment type="caution">
    <text evidence="1">The sequence shown here is derived from an EMBL/GenBank/DDBJ whole genome shotgun (WGS) entry which is preliminary data.</text>
</comment>
<reference evidence="1 2" key="1">
    <citation type="submission" date="2017-02" db="EMBL/GenBank/DDBJ databases">
        <title>The new phylogeny of genus Mycobacterium.</title>
        <authorList>
            <person name="Tortoli E."/>
            <person name="Trovato A."/>
            <person name="Cirillo D.M."/>
        </authorList>
    </citation>
    <scope>NUCLEOTIDE SEQUENCE [LARGE SCALE GENOMIC DNA]</scope>
    <source>
        <strain evidence="1 2">DSM 44338</strain>
    </source>
</reference>